<evidence type="ECO:0000256" key="4">
    <source>
        <dbReference type="ARBA" id="ARBA00022801"/>
    </source>
</evidence>
<proteinExistence type="inferred from homology"/>
<evidence type="ECO:0000256" key="1">
    <source>
        <dbReference type="ARBA" id="ARBA00001947"/>
    </source>
</evidence>
<dbReference type="OrthoDB" id="17458at2759"/>
<dbReference type="Pfam" id="PF17778">
    <property type="entry name" value="WHD_BLACT"/>
    <property type="match status" value="1"/>
</dbReference>
<dbReference type="FunFam" id="3.60.15.10:FF:000041">
    <property type="entry name" value="Metallo-beta-lactamase domain protein"/>
    <property type="match status" value="1"/>
</dbReference>
<dbReference type="InterPro" id="IPR001279">
    <property type="entry name" value="Metallo-B-lactamas"/>
</dbReference>
<dbReference type="InterPro" id="IPR047921">
    <property type="entry name" value="LACTB2-like_MBL-fold"/>
</dbReference>
<dbReference type="PANTHER" id="PTHR23131:SF0">
    <property type="entry name" value="ENDORIBONUCLEASE LACTB2"/>
    <property type="match status" value="1"/>
</dbReference>
<protein>
    <recommendedName>
        <fullName evidence="7">Metallo-beta-lactamase domain-containing protein</fullName>
    </recommendedName>
</protein>
<comment type="caution">
    <text evidence="8">The sequence shown here is derived from an EMBL/GenBank/DDBJ whole genome shotgun (WGS) entry which is preliminary data.</text>
</comment>
<comment type="catalytic activity">
    <reaction evidence="6">
        <text>(3R)-atrochrysone 2-carbonyl-[ACP] + H2O = (3R)-atrochrysone 2-carboxylate + holo-[ACP] + H(+)</text>
        <dbReference type="Rhea" id="RHEA:64236"/>
        <dbReference type="Rhea" id="RHEA-COMP:9685"/>
        <dbReference type="Rhea" id="RHEA-COMP:20479"/>
        <dbReference type="ChEBI" id="CHEBI:15377"/>
        <dbReference type="ChEBI" id="CHEBI:15378"/>
        <dbReference type="ChEBI" id="CHEBI:64479"/>
        <dbReference type="ChEBI" id="CHEBI:234107"/>
        <dbReference type="ChEBI" id="CHEBI:234110"/>
    </reaction>
    <physiologicalReaction direction="left-to-right" evidence="6">
        <dbReference type="Rhea" id="RHEA:64237"/>
    </physiologicalReaction>
</comment>
<keyword evidence="5" id="KW-0862">Zinc</keyword>
<gene>
    <name evidence="8" type="ORF">B9Z65_7900</name>
</gene>
<sequence length="280" mass="31114">MASTLVSLPEVERLSPRVIRILGGNPGKYTLQGTNTYLIGTGQSRLLIDTAEGKPAWLSSLKKTLQQENATISQTIITHWHPDHVGGIKDVLDLFPSCPIYKNEPRQGELDISHDQTFSTHGATLKAFHSPGHTTDHMALILDEEDAMFTGDNVLGQGTAVFEDLKTYMESLEKMSKAFNGRAYPGHGPVLEDGKAKVKEYIKHRQDREEQLVSVLKGQSGESKDGWSSMELVKVIYKDYPEHLHAPAEGSLLQVLKKLEKEGRTSQNNGVWSLVTKERL</sequence>
<dbReference type="SMART" id="SM00849">
    <property type="entry name" value="Lactamase_B"/>
    <property type="match status" value="1"/>
</dbReference>
<comment type="similarity">
    <text evidence="2">Belongs to the metallo-beta-lactamase superfamily. Glyoxalase II family.</text>
</comment>
<dbReference type="GO" id="GO:0044550">
    <property type="term" value="P:secondary metabolite biosynthetic process"/>
    <property type="evidence" value="ECO:0007669"/>
    <property type="project" value="UniProtKB-ARBA"/>
</dbReference>
<dbReference type="CDD" id="cd07722">
    <property type="entry name" value="LACTB2-like_MBL-fold"/>
    <property type="match status" value="1"/>
</dbReference>
<dbReference type="GO" id="GO:0046872">
    <property type="term" value="F:metal ion binding"/>
    <property type="evidence" value="ECO:0007669"/>
    <property type="project" value="UniProtKB-KW"/>
</dbReference>
<dbReference type="Proteomes" id="UP000243723">
    <property type="component" value="Unassembled WGS sequence"/>
</dbReference>
<keyword evidence="9" id="KW-1185">Reference proteome</keyword>
<dbReference type="SUPFAM" id="SSF56281">
    <property type="entry name" value="Metallo-hydrolase/oxidoreductase"/>
    <property type="match status" value="1"/>
</dbReference>
<dbReference type="Pfam" id="PF00753">
    <property type="entry name" value="Lactamase_B"/>
    <property type="match status" value="1"/>
</dbReference>
<dbReference type="AlphaFoldDB" id="A0A2P8A0U5"/>
<dbReference type="GO" id="GO:0016787">
    <property type="term" value="F:hydrolase activity"/>
    <property type="evidence" value="ECO:0007669"/>
    <property type="project" value="UniProtKB-KW"/>
</dbReference>
<evidence type="ECO:0000256" key="6">
    <source>
        <dbReference type="ARBA" id="ARBA00050605"/>
    </source>
</evidence>
<feature type="domain" description="Metallo-beta-lactamase" evidence="7">
    <location>
        <begin position="33"/>
        <end position="187"/>
    </location>
</feature>
<evidence type="ECO:0000256" key="2">
    <source>
        <dbReference type="ARBA" id="ARBA00006759"/>
    </source>
</evidence>
<dbReference type="InterPro" id="IPR036388">
    <property type="entry name" value="WH-like_DNA-bd_sf"/>
</dbReference>
<dbReference type="Gene3D" id="3.60.15.10">
    <property type="entry name" value="Ribonuclease Z/Hydroxyacylglutathione hydrolase-like"/>
    <property type="match status" value="1"/>
</dbReference>
<dbReference type="FunFam" id="1.10.10.10:FF:000328">
    <property type="entry name" value="Lactamase beta 2"/>
    <property type="match status" value="1"/>
</dbReference>
<organism evidence="8 9">
    <name type="scientific">Elsinoe australis</name>
    <dbReference type="NCBI Taxonomy" id="40998"/>
    <lineage>
        <taxon>Eukaryota</taxon>
        <taxon>Fungi</taxon>
        <taxon>Dikarya</taxon>
        <taxon>Ascomycota</taxon>
        <taxon>Pezizomycotina</taxon>
        <taxon>Dothideomycetes</taxon>
        <taxon>Dothideomycetidae</taxon>
        <taxon>Myriangiales</taxon>
        <taxon>Elsinoaceae</taxon>
        <taxon>Elsinoe</taxon>
    </lineage>
</organism>
<dbReference type="STRING" id="40998.A0A2P8A0U5"/>
<evidence type="ECO:0000259" key="7">
    <source>
        <dbReference type="SMART" id="SM00849"/>
    </source>
</evidence>
<accession>A0A2P8A0U5</accession>
<dbReference type="PANTHER" id="PTHR23131">
    <property type="entry name" value="ENDORIBONUCLEASE LACTB2"/>
    <property type="match status" value="1"/>
</dbReference>
<name>A0A2P8A0U5_9PEZI</name>
<evidence type="ECO:0000313" key="8">
    <source>
        <dbReference type="EMBL" id="PSK54094.1"/>
    </source>
</evidence>
<dbReference type="InterPro" id="IPR041516">
    <property type="entry name" value="LACTB2_WH"/>
</dbReference>
<reference evidence="8 9" key="1">
    <citation type="submission" date="2017-05" db="EMBL/GenBank/DDBJ databases">
        <title>Draft genome sequence of Elsinoe australis.</title>
        <authorList>
            <person name="Cheng Q."/>
        </authorList>
    </citation>
    <scope>NUCLEOTIDE SEQUENCE [LARGE SCALE GENOMIC DNA]</scope>
    <source>
        <strain evidence="8 9">NL1</strain>
    </source>
</reference>
<dbReference type="InterPro" id="IPR036866">
    <property type="entry name" value="RibonucZ/Hydroxyglut_hydro"/>
</dbReference>
<evidence type="ECO:0000256" key="5">
    <source>
        <dbReference type="ARBA" id="ARBA00022833"/>
    </source>
</evidence>
<dbReference type="Gene3D" id="1.10.10.10">
    <property type="entry name" value="Winged helix-like DNA-binding domain superfamily/Winged helix DNA-binding domain"/>
    <property type="match status" value="1"/>
</dbReference>
<evidence type="ECO:0000256" key="3">
    <source>
        <dbReference type="ARBA" id="ARBA00022723"/>
    </source>
</evidence>
<evidence type="ECO:0000313" key="9">
    <source>
        <dbReference type="Proteomes" id="UP000243723"/>
    </source>
</evidence>
<comment type="cofactor">
    <cofactor evidence="1">
        <name>Zn(2+)</name>
        <dbReference type="ChEBI" id="CHEBI:29105"/>
    </cofactor>
</comment>
<keyword evidence="3" id="KW-0479">Metal-binding</keyword>
<keyword evidence="4" id="KW-0378">Hydrolase</keyword>
<dbReference type="InterPro" id="IPR050662">
    <property type="entry name" value="Sec-metab_biosynth-thioest"/>
</dbReference>
<dbReference type="EMBL" id="NHZQ01000087">
    <property type="protein sequence ID" value="PSK54094.1"/>
    <property type="molecule type" value="Genomic_DNA"/>
</dbReference>